<accession>A0A7Y2E6K0</accession>
<dbReference type="Proteomes" id="UP000547674">
    <property type="component" value="Unassembled WGS sequence"/>
</dbReference>
<name>A0A7Y2E6K0_UNCEI</name>
<gene>
    <name evidence="2" type="ORF">HKN21_05280</name>
</gene>
<dbReference type="Gene3D" id="3.40.50.1820">
    <property type="entry name" value="alpha/beta hydrolase"/>
    <property type="match status" value="1"/>
</dbReference>
<protein>
    <submittedName>
        <fullName evidence="2">Dienelactone hydrolase family protein</fullName>
    </submittedName>
</protein>
<dbReference type="AlphaFoldDB" id="A0A7Y2E6K0"/>
<dbReference type="GO" id="GO:0016787">
    <property type="term" value="F:hydrolase activity"/>
    <property type="evidence" value="ECO:0007669"/>
    <property type="project" value="UniProtKB-KW"/>
</dbReference>
<dbReference type="InterPro" id="IPR002925">
    <property type="entry name" value="Dienelactn_hydro"/>
</dbReference>
<organism evidence="2 3">
    <name type="scientific">Eiseniibacteriota bacterium</name>
    <dbReference type="NCBI Taxonomy" id="2212470"/>
    <lineage>
        <taxon>Bacteria</taxon>
        <taxon>Candidatus Eiseniibacteriota</taxon>
    </lineage>
</organism>
<dbReference type="Pfam" id="PF01738">
    <property type="entry name" value="DLH"/>
    <property type="match status" value="1"/>
</dbReference>
<dbReference type="SUPFAM" id="SSF53474">
    <property type="entry name" value="alpha/beta-Hydrolases"/>
    <property type="match status" value="1"/>
</dbReference>
<dbReference type="InterPro" id="IPR029058">
    <property type="entry name" value="AB_hydrolase_fold"/>
</dbReference>
<comment type="caution">
    <text evidence="2">The sequence shown here is derived from an EMBL/GenBank/DDBJ whole genome shotgun (WGS) entry which is preliminary data.</text>
</comment>
<reference evidence="2 3" key="1">
    <citation type="submission" date="2020-03" db="EMBL/GenBank/DDBJ databases">
        <title>Metabolic flexibility allows generalist bacteria to become dominant in a frequently disturbed ecosystem.</title>
        <authorList>
            <person name="Chen Y.-J."/>
            <person name="Leung P.M."/>
            <person name="Bay S.K."/>
            <person name="Hugenholtz P."/>
            <person name="Kessler A.J."/>
            <person name="Shelley G."/>
            <person name="Waite D.W."/>
            <person name="Cook P.L."/>
            <person name="Greening C."/>
        </authorList>
    </citation>
    <scope>NUCLEOTIDE SEQUENCE [LARGE SCALE GENOMIC DNA]</scope>
    <source>
        <strain evidence="2">SS_bin_28</strain>
    </source>
</reference>
<dbReference type="InterPro" id="IPR051049">
    <property type="entry name" value="Dienelactone_hydrolase-like"/>
</dbReference>
<dbReference type="EMBL" id="JABDJR010000199">
    <property type="protein sequence ID" value="NNF06153.1"/>
    <property type="molecule type" value="Genomic_DNA"/>
</dbReference>
<proteinExistence type="predicted"/>
<keyword evidence="2" id="KW-0378">Hydrolase</keyword>
<dbReference type="PANTHER" id="PTHR46623:SF6">
    <property type="entry name" value="ALPHA_BETA-HYDROLASES SUPERFAMILY PROTEIN"/>
    <property type="match status" value="1"/>
</dbReference>
<feature type="domain" description="Dienelactone hydrolase" evidence="1">
    <location>
        <begin position="81"/>
        <end position="289"/>
    </location>
</feature>
<evidence type="ECO:0000313" key="3">
    <source>
        <dbReference type="Proteomes" id="UP000547674"/>
    </source>
</evidence>
<evidence type="ECO:0000313" key="2">
    <source>
        <dbReference type="EMBL" id="NNF06153.1"/>
    </source>
</evidence>
<evidence type="ECO:0000259" key="1">
    <source>
        <dbReference type="Pfam" id="PF01738"/>
    </source>
</evidence>
<dbReference type="PANTHER" id="PTHR46623">
    <property type="entry name" value="CARBOXYMETHYLENEBUTENOLIDASE-RELATED"/>
    <property type="match status" value="1"/>
</dbReference>
<sequence length="292" mass="31223">MSGDTPMDSRITKLYNDYIHGDMPRRVFFMRVTEIAGSTAAAAGILTLLEPDWAHGQQVAPSDERLVAKTITYPGATGPVQGYLARPANATGKLPGVLVIHENRGLNKHIEDVARRAALAGYVTLAPDGLSYVGGGLDDQEAARDRFSQADRNKITADVIEGVTYLAENENCTGSVGTVGFCYGGGVALQCAVNKEAVAAAVCFYGRALGGEDIAKLSTPIMMHYAGSDERINAGIPEFLSSLDEHAVAYSMNMYPDVGHGFHNDTSQARYNAEAAGLAWRRTLAFFKDSLV</sequence>